<comment type="caution">
    <text evidence="1">The sequence shown here is derived from an EMBL/GenBank/DDBJ whole genome shotgun (WGS) entry which is preliminary data.</text>
</comment>
<sequence length="83" mass="8615">MALTGSPAYLVCNHLAKRGAGQYSSWRVAGVAAMRRGRGESRRCAGWALFGLRRCSGRALGRGDSRAVTVASSGPPEGHGVGN</sequence>
<protein>
    <submittedName>
        <fullName evidence="1">Uncharacterized protein</fullName>
    </submittedName>
</protein>
<proteinExistence type="predicted"/>
<dbReference type="AlphaFoldDB" id="A0A5B7G098"/>
<accession>A0A5B7G098</accession>
<gene>
    <name evidence="1" type="ORF">E2C01_047384</name>
</gene>
<evidence type="ECO:0000313" key="1">
    <source>
        <dbReference type="EMBL" id="MPC53490.1"/>
    </source>
</evidence>
<dbReference type="Proteomes" id="UP000324222">
    <property type="component" value="Unassembled WGS sequence"/>
</dbReference>
<keyword evidence="2" id="KW-1185">Reference proteome</keyword>
<reference evidence="1 2" key="1">
    <citation type="submission" date="2019-05" db="EMBL/GenBank/DDBJ databases">
        <title>Another draft genome of Portunus trituberculatus and its Hox gene families provides insights of decapod evolution.</title>
        <authorList>
            <person name="Jeong J.-H."/>
            <person name="Song I."/>
            <person name="Kim S."/>
            <person name="Choi T."/>
            <person name="Kim D."/>
            <person name="Ryu S."/>
            <person name="Kim W."/>
        </authorList>
    </citation>
    <scope>NUCLEOTIDE SEQUENCE [LARGE SCALE GENOMIC DNA]</scope>
    <source>
        <tissue evidence="1">Muscle</tissue>
    </source>
</reference>
<dbReference type="EMBL" id="VSRR010011660">
    <property type="protein sequence ID" value="MPC53490.1"/>
    <property type="molecule type" value="Genomic_DNA"/>
</dbReference>
<name>A0A5B7G098_PORTR</name>
<evidence type="ECO:0000313" key="2">
    <source>
        <dbReference type="Proteomes" id="UP000324222"/>
    </source>
</evidence>
<organism evidence="1 2">
    <name type="scientific">Portunus trituberculatus</name>
    <name type="common">Swimming crab</name>
    <name type="synonym">Neptunus trituberculatus</name>
    <dbReference type="NCBI Taxonomy" id="210409"/>
    <lineage>
        <taxon>Eukaryota</taxon>
        <taxon>Metazoa</taxon>
        <taxon>Ecdysozoa</taxon>
        <taxon>Arthropoda</taxon>
        <taxon>Crustacea</taxon>
        <taxon>Multicrustacea</taxon>
        <taxon>Malacostraca</taxon>
        <taxon>Eumalacostraca</taxon>
        <taxon>Eucarida</taxon>
        <taxon>Decapoda</taxon>
        <taxon>Pleocyemata</taxon>
        <taxon>Brachyura</taxon>
        <taxon>Eubrachyura</taxon>
        <taxon>Portunoidea</taxon>
        <taxon>Portunidae</taxon>
        <taxon>Portuninae</taxon>
        <taxon>Portunus</taxon>
    </lineage>
</organism>